<dbReference type="Proteomes" id="UP000245202">
    <property type="component" value="Unassembled WGS sequence"/>
</dbReference>
<feature type="domain" description="Beta-lactamase-related" evidence="1">
    <location>
        <begin position="10"/>
        <end position="317"/>
    </location>
</feature>
<protein>
    <recommendedName>
        <fullName evidence="1">Beta-lactamase-related domain-containing protein</fullName>
    </recommendedName>
</protein>
<gene>
    <name evidence="2" type="ORF">PAT3040_06787</name>
</gene>
<dbReference type="Gene3D" id="3.40.710.10">
    <property type="entry name" value="DD-peptidase/beta-lactamase superfamily"/>
    <property type="match status" value="1"/>
</dbReference>
<dbReference type="InterPro" id="IPR050491">
    <property type="entry name" value="AmpC-like"/>
</dbReference>
<dbReference type="RefSeq" id="WP_108996116.1">
    <property type="nucleotide sequence ID" value="NZ_BDQX01000458.1"/>
</dbReference>
<dbReference type="AlphaFoldDB" id="A0A2R5F1I5"/>
<organism evidence="2 3">
    <name type="scientific">Paenibacillus agaridevorans</name>
    <dbReference type="NCBI Taxonomy" id="171404"/>
    <lineage>
        <taxon>Bacteria</taxon>
        <taxon>Bacillati</taxon>
        <taxon>Bacillota</taxon>
        <taxon>Bacilli</taxon>
        <taxon>Bacillales</taxon>
        <taxon>Paenibacillaceae</taxon>
        <taxon>Paenibacillus</taxon>
    </lineage>
</organism>
<dbReference type="Pfam" id="PF00144">
    <property type="entry name" value="Beta-lactamase"/>
    <property type="match status" value="1"/>
</dbReference>
<dbReference type="PANTHER" id="PTHR46825">
    <property type="entry name" value="D-ALANYL-D-ALANINE-CARBOXYPEPTIDASE/ENDOPEPTIDASE AMPH"/>
    <property type="match status" value="1"/>
</dbReference>
<sequence length="417" mass="47016">MTTATGQALRQYMDHYMAKWPFSGTILVARKGEILFREAYGHASLEHDVPNRTDTKFGVWSVTKSFTALATAMLAEEGRLHFDDLLSRFVPEMQAAPPITIRQAINHVSGLPNFTSIPAYNEGLNKRPVYREETLRLLLSQSMEFAPGERFAYNNSGYYLLGLVIEAASGMTFGQFISTRILQPLGLGNTGVNDGRSLIPGLASAYHASGNGPIPAEFVEIGTVFSAGGMYSTIDDLYAWAQSFDSAKLVKRSTLEQAFYREGAGYGLGWFIDEKHDRKRIYHGGAYRGFRSELHRFPDDETTVIVLTNYDYVPATKLADALSSLVFGKETIVPEFPAPYALTQEQFSAYIGVYEGFGCKAIVSRDKDGMFFQWNDREIHRIYPISEERFHHNWIQWECIFKRNDTGELSFLGMKRK</sequence>
<dbReference type="EMBL" id="BDQX01000458">
    <property type="protein sequence ID" value="GBG11929.1"/>
    <property type="molecule type" value="Genomic_DNA"/>
</dbReference>
<evidence type="ECO:0000313" key="3">
    <source>
        <dbReference type="Proteomes" id="UP000245202"/>
    </source>
</evidence>
<evidence type="ECO:0000313" key="2">
    <source>
        <dbReference type="EMBL" id="GBG11929.1"/>
    </source>
</evidence>
<keyword evidence="3" id="KW-1185">Reference proteome</keyword>
<dbReference type="InterPro" id="IPR001466">
    <property type="entry name" value="Beta-lactam-related"/>
</dbReference>
<accession>A0A2R5F1I5</accession>
<reference evidence="2 3" key="1">
    <citation type="submission" date="2017-08" db="EMBL/GenBank/DDBJ databases">
        <title>Substantial Increase in Enzyme Production by Combined Drug-Resistance Mutations in Paenibacillus agaridevorans.</title>
        <authorList>
            <person name="Tanaka Y."/>
            <person name="Funane K."/>
            <person name="Hosaka T."/>
            <person name="Shiwa Y."/>
            <person name="Fujita N."/>
            <person name="Miyazaki T."/>
            <person name="Yoshikawa H."/>
            <person name="Murakami K."/>
            <person name="Kasahara K."/>
            <person name="Inaoka T."/>
            <person name="Hiraga Y."/>
            <person name="Ochi K."/>
        </authorList>
    </citation>
    <scope>NUCLEOTIDE SEQUENCE [LARGE SCALE GENOMIC DNA]</scope>
    <source>
        <strain evidence="2 3">T-3040</strain>
    </source>
</reference>
<name>A0A2R5F1I5_9BACL</name>
<dbReference type="InterPro" id="IPR012338">
    <property type="entry name" value="Beta-lactam/transpept-like"/>
</dbReference>
<dbReference type="PANTHER" id="PTHR46825:SF9">
    <property type="entry name" value="BETA-LACTAMASE-RELATED DOMAIN-CONTAINING PROTEIN"/>
    <property type="match status" value="1"/>
</dbReference>
<evidence type="ECO:0000259" key="1">
    <source>
        <dbReference type="Pfam" id="PF00144"/>
    </source>
</evidence>
<dbReference type="SUPFAM" id="SSF56601">
    <property type="entry name" value="beta-lactamase/transpeptidase-like"/>
    <property type="match status" value="1"/>
</dbReference>
<comment type="caution">
    <text evidence="2">The sequence shown here is derived from an EMBL/GenBank/DDBJ whole genome shotgun (WGS) entry which is preliminary data.</text>
</comment>
<proteinExistence type="predicted"/>